<keyword evidence="2" id="KW-1185">Reference proteome</keyword>
<gene>
    <name evidence="1" type="ORF">SAMN02745243_03951</name>
</gene>
<organism evidence="1 2">
    <name type="scientific">Hespellia stercorisuis DSM 15480</name>
    <dbReference type="NCBI Taxonomy" id="1121950"/>
    <lineage>
        <taxon>Bacteria</taxon>
        <taxon>Bacillati</taxon>
        <taxon>Bacillota</taxon>
        <taxon>Clostridia</taxon>
        <taxon>Lachnospirales</taxon>
        <taxon>Lachnospiraceae</taxon>
        <taxon>Hespellia</taxon>
    </lineage>
</organism>
<dbReference type="InterPro" id="IPR043472">
    <property type="entry name" value="Macro_dom-like"/>
</dbReference>
<evidence type="ECO:0000313" key="2">
    <source>
        <dbReference type="Proteomes" id="UP000184301"/>
    </source>
</evidence>
<dbReference type="SUPFAM" id="SSF52949">
    <property type="entry name" value="Macro domain-like"/>
    <property type="match status" value="1"/>
</dbReference>
<accession>A0A1M6W734</accession>
<evidence type="ECO:0008006" key="3">
    <source>
        <dbReference type="Google" id="ProtNLM"/>
    </source>
</evidence>
<dbReference type="AlphaFoldDB" id="A0A1M6W734"/>
<evidence type="ECO:0000313" key="1">
    <source>
        <dbReference type="EMBL" id="SHK89584.1"/>
    </source>
</evidence>
<protein>
    <recommendedName>
        <fullName evidence="3">Macro domain-containing protein</fullName>
    </recommendedName>
</protein>
<reference evidence="1 2" key="1">
    <citation type="submission" date="2016-11" db="EMBL/GenBank/DDBJ databases">
        <authorList>
            <person name="Jaros S."/>
            <person name="Januszkiewicz K."/>
            <person name="Wedrychowicz H."/>
        </authorList>
    </citation>
    <scope>NUCLEOTIDE SEQUENCE [LARGE SCALE GENOMIC DNA]</scope>
    <source>
        <strain evidence="1 2">DSM 15480</strain>
    </source>
</reference>
<dbReference type="EMBL" id="FQZY01000104">
    <property type="protein sequence ID" value="SHK89584.1"/>
    <property type="molecule type" value="Genomic_DNA"/>
</dbReference>
<dbReference type="STRING" id="1121950.SAMN02745243_03951"/>
<proteinExistence type="predicted"/>
<dbReference type="RefSeq" id="WP_073113200.1">
    <property type="nucleotide sequence ID" value="NZ_FQZY01000104.1"/>
</dbReference>
<dbReference type="Proteomes" id="UP000184301">
    <property type="component" value="Unassembled WGS sequence"/>
</dbReference>
<dbReference type="Gene3D" id="3.40.220.10">
    <property type="entry name" value="Leucine Aminopeptidase, subunit E, domain 1"/>
    <property type="match status" value="1"/>
</dbReference>
<name>A0A1M6W734_9FIRM</name>
<sequence length="82" mass="8808">MKAKGITKIEDLEPLQEGICLWQGDITAIECGAIVNAANSGMTGCYVPNHACINMGEAYAPKEIEAKSICINEDIGRVLKQI</sequence>